<sequence>MFIQRSFLNPYYFLILTLSIIDTGLQAQDVFFTTGFKVSEVSDQEAIIWTRLCAQKEPNGIRHDRKEKVFRHPINFDENQPVEQMDGAVKGIEGYVRAILQHGSKKRISRWVRALKENDFTVQIPFKKLKANTNYQLILEAKLTSDGSVVSTSGSFRTAPGKKSAAPVHFTTSTCQYFWSYDDKERGFKTYDQMDSIHPDFFVQTGDYVYYDKPGPLAKTPEAARHKWHAMDSRLSLKDFYKRTPIYMVKDDHDLLSNDVHPKSKNYGDLSFDNDLKIWRENAAIKDKPYRTFRWGKDLQIWLVEGREYRDAGLPDNGDSQSILGAKQIAWLKSTIKASDATFKVLLSATPIVGPDRKNKKDNHANKTFEAEGTWLREYLSKEQNLFVICGDRHWQYVSQDDETGLMEFGSGPVSDAHVQGWKPNDKRPEHKYLGLIGGFLGVKVFRKSKRPTIAFTHYDVNGQVAHQEIFYQ</sequence>
<dbReference type="PANTHER" id="PTHR43606:SF1">
    <property type="entry name" value="PHOD-LIKE PHOSPHATASE METALLOPHOSPHATASE DOMAIN-CONTAINING PROTEIN"/>
    <property type="match status" value="1"/>
</dbReference>
<dbReference type="InterPro" id="IPR029052">
    <property type="entry name" value="Metallo-depent_PP-like"/>
</dbReference>
<dbReference type="SUPFAM" id="SSF56300">
    <property type="entry name" value="Metallo-dependent phosphatases"/>
    <property type="match status" value="1"/>
</dbReference>
<protein>
    <submittedName>
        <fullName evidence="2">Alkaline phosphatase D family protein</fullName>
    </submittedName>
</protein>
<dbReference type="PANTHER" id="PTHR43606">
    <property type="entry name" value="PHOSPHATASE, PUTATIVE (AFU_ORTHOLOGUE AFUA_6G08710)-RELATED"/>
    <property type="match status" value="1"/>
</dbReference>
<dbReference type="InterPro" id="IPR052900">
    <property type="entry name" value="Phospholipid_Metab_Enz"/>
</dbReference>
<dbReference type="EMBL" id="JAUJEA010000001">
    <property type="protein sequence ID" value="MDN5200235.1"/>
    <property type="molecule type" value="Genomic_DNA"/>
</dbReference>
<proteinExistence type="predicted"/>
<dbReference type="Pfam" id="PF09423">
    <property type="entry name" value="PhoD"/>
    <property type="match status" value="1"/>
</dbReference>
<dbReference type="InterPro" id="IPR018946">
    <property type="entry name" value="PhoD-like_MPP"/>
</dbReference>
<evidence type="ECO:0000313" key="3">
    <source>
        <dbReference type="Proteomes" id="UP001172082"/>
    </source>
</evidence>
<organism evidence="2 3">
    <name type="scientific">Splendidivirga corallicola</name>
    <dbReference type="NCBI Taxonomy" id="3051826"/>
    <lineage>
        <taxon>Bacteria</taxon>
        <taxon>Pseudomonadati</taxon>
        <taxon>Bacteroidota</taxon>
        <taxon>Cytophagia</taxon>
        <taxon>Cytophagales</taxon>
        <taxon>Splendidivirgaceae</taxon>
        <taxon>Splendidivirga</taxon>
    </lineage>
</organism>
<dbReference type="RefSeq" id="WP_346750261.1">
    <property type="nucleotide sequence ID" value="NZ_JAUJEA010000001.1"/>
</dbReference>
<dbReference type="Gene3D" id="3.60.21.70">
    <property type="entry name" value="PhoD-like phosphatase"/>
    <property type="match status" value="1"/>
</dbReference>
<dbReference type="InterPro" id="IPR038607">
    <property type="entry name" value="PhoD-like_sf"/>
</dbReference>
<keyword evidence="3" id="KW-1185">Reference proteome</keyword>
<accession>A0ABT8KKY2</accession>
<evidence type="ECO:0000313" key="2">
    <source>
        <dbReference type="EMBL" id="MDN5200235.1"/>
    </source>
</evidence>
<name>A0ABT8KKY2_9BACT</name>
<reference evidence="2" key="1">
    <citation type="submission" date="2023-06" db="EMBL/GenBank/DDBJ databases">
        <title>Genomic of Parafulvivirga corallium.</title>
        <authorList>
            <person name="Wang G."/>
        </authorList>
    </citation>
    <scope>NUCLEOTIDE SEQUENCE</scope>
    <source>
        <strain evidence="2">BMA10</strain>
    </source>
</reference>
<feature type="domain" description="PhoD-like phosphatase metallophosphatase" evidence="1">
    <location>
        <begin position="172"/>
        <end position="421"/>
    </location>
</feature>
<gene>
    <name evidence="2" type="ORF">QQ008_02655</name>
</gene>
<dbReference type="Proteomes" id="UP001172082">
    <property type="component" value="Unassembled WGS sequence"/>
</dbReference>
<dbReference type="Gene3D" id="2.60.40.380">
    <property type="entry name" value="Purple acid phosphatase-like, N-terminal"/>
    <property type="match status" value="1"/>
</dbReference>
<evidence type="ECO:0000259" key="1">
    <source>
        <dbReference type="Pfam" id="PF09423"/>
    </source>
</evidence>
<comment type="caution">
    <text evidence="2">The sequence shown here is derived from an EMBL/GenBank/DDBJ whole genome shotgun (WGS) entry which is preliminary data.</text>
</comment>